<dbReference type="InterPro" id="IPR050639">
    <property type="entry name" value="SSR_resolvase"/>
</dbReference>
<dbReference type="Gene3D" id="3.90.1750.20">
    <property type="entry name" value="Putative Large Serine Recombinase, Chain B, Domain 2"/>
    <property type="match status" value="1"/>
</dbReference>
<dbReference type="EMBL" id="DXBU01000148">
    <property type="protein sequence ID" value="HIZ23329.1"/>
    <property type="molecule type" value="Genomic_DNA"/>
</dbReference>
<dbReference type="GO" id="GO:0003677">
    <property type="term" value="F:DNA binding"/>
    <property type="evidence" value="ECO:0007669"/>
    <property type="project" value="InterPro"/>
</dbReference>
<proteinExistence type="predicted"/>
<dbReference type="Pfam" id="PF00239">
    <property type="entry name" value="Resolvase"/>
    <property type="match status" value="1"/>
</dbReference>
<feature type="compositionally biased region" description="Basic and acidic residues" evidence="1">
    <location>
        <begin position="474"/>
        <end position="484"/>
    </location>
</feature>
<reference evidence="4" key="1">
    <citation type="journal article" date="2021" name="PeerJ">
        <title>Extensive microbial diversity within the chicken gut microbiome revealed by metagenomics and culture.</title>
        <authorList>
            <person name="Gilroy R."/>
            <person name="Ravi A."/>
            <person name="Getino M."/>
            <person name="Pursley I."/>
            <person name="Horton D.L."/>
            <person name="Alikhan N.F."/>
            <person name="Baker D."/>
            <person name="Gharbi K."/>
            <person name="Hall N."/>
            <person name="Watson M."/>
            <person name="Adriaenssens E.M."/>
            <person name="Foster-Nyarko E."/>
            <person name="Jarju S."/>
            <person name="Secka A."/>
            <person name="Antonio M."/>
            <person name="Oren A."/>
            <person name="Chaudhuri R.R."/>
            <person name="La Ragione R."/>
            <person name="Hildebrand F."/>
            <person name="Pallen M.J."/>
        </authorList>
    </citation>
    <scope>NUCLEOTIDE SEQUENCE</scope>
    <source>
        <strain evidence="4">14324</strain>
    </source>
</reference>
<name>A0A9D2DUT0_9FIRM</name>
<dbReference type="Pfam" id="PF07508">
    <property type="entry name" value="Recombinase"/>
    <property type="match status" value="1"/>
</dbReference>
<accession>A0A9D2DUT0</accession>
<dbReference type="PANTHER" id="PTHR30461">
    <property type="entry name" value="DNA-INVERTASE FROM LAMBDOID PROPHAGE"/>
    <property type="match status" value="1"/>
</dbReference>
<dbReference type="Gene3D" id="3.40.50.1390">
    <property type="entry name" value="Resolvase, N-terminal catalytic domain"/>
    <property type="match status" value="1"/>
</dbReference>
<dbReference type="InterPro" id="IPR038109">
    <property type="entry name" value="DNA_bind_recomb_sf"/>
</dbReference>
<dbReference type="SMART" id="SM00857">
    <property type="entry name" value="Resolvase"/>
    <property type="match status" value="1"/>
</dbReference>
<dbReference type="AlphaFoldDB" id="A0A9D2DUT0"/>
<evidence type="ECO:0000313" key="4">
    <source>
        <dbReference type="EMBL" id="HIZ23329.1"/>
    </source>
</evidence>
<dbReference type="Proteomes" id="UP000824041">
    <property type="component" value="Unassembled WGS sequence"/>
</dbReference>
<evidence type="ECO:0000256" key="1">
    <source>
        <dbReference type="SAM" id="MobiDB-lite"/>
    </source>
</evidence>
<feature type="domain" description="Resolvase/invertase-type recombinase catalytic" evidence="2">
    <location>
        <begin position="3"/>
        <end position="158"/>
    </location>
</feature>
<protein>
    <submittedName>
        <fullName evidence="4">Recombinase family protein</fullName>
    </submittedName>
</protein>
<dbReference type="SUPFAM" id="SSF53041">
    <property type="entry name" value="Resolvase-like"/>
    <property type="match status" value="1"/>
</dbReference>
<reference evidence="4" key="2">
    <citation type="submission" date="2021-04" db="EMBL/GenBank/DDBJ databases">
        <authorList>
            <person name="Gilroy R."/>
        </authorList>
    </citation>
    <scope>NUCLEOTIDE SEQUENCE</scope>
    <source>
        <strain evidence="4">14324</strain>
    </source>
</reference>
<dbReference type="CDD" id="cd00338">
    <property type="entry name" value="Ser_Recombinase"/>
    <property type="match status" value="1"/>
</dbReference>
<organism evidence="4 5">
    <name type="scientific">Candidatus Blautia faecigallinarum</name>
    <dbReference type="NCBI Taxonomy" id="2838488"/>
    <lineage>
        <taxon>Bacteria</taxon>
        <taxon>Bacillati</taxon>
        <taxon>Bacillota</taxon>
        <taxon>Clostridia</taxon>
        <taxon>Lachnospirales</taxon>
        <taxon>Lachnospiraceae</taxon>
        <taxon>Blautia</taxon>
    </lineage>
</organism>
<gene>
    <name evidence="4" type="ORF">IAA21_11125</name>
</gene>
<comment type="caution">
    <text evidence="4">The sequence shown here is derived from an EMBL/GenBank/DDBJ whole genome shotgun (WGS) entry which is preliminary data.</text>
</comment>
<evidence type="ECO:0000313" key="5">
    <source>
        <dbReference type="Proteomes" id="UP000824041"/>
    </source>
</evidence>
<dbReference type="InterPro" id="IPR011109">
    <property type="entry name" value="DNA_bind_recombinase_dom"/>
</dbReference>
<feature type="region of interest" description="Disordered" evidence="1">
    <location>
        <begin position="474"/>
        <end position="502"/>
    </location>
</feature>
<dbReference type="GO" id="GO:0000150">
    <property type="term" value="F:DNA strand exchange activity"/>
    <property type="evidence" value="ECO:0007669"/>
    <property type="project" value="InterPro"/>
</dbReference>
<feature type="domain" description="Recombinase" evidence="3">
    <location>
        <begin position="166"/>
        <end position="302"/>
    </location>
</feature>
<feature type="region of interest" description="Disordered" evidence="1">
    <location>
        <begin position="297"/>
        <end position="316"/>
    </location>
</feature>
<evidence type="ECO:0000259" key="2">
    <source>
        <dbReference type="PROSITE" id="PS51736"/>
    </source>
</evidence>
<sequence length="550" mass="62933">MKTARILLRVSSNQQLEADGDLSVQRQLVREYVEKHPDWRLDEKEYFEGSKSGYKNTVEERDVLGEALLDAQKGEYQILAVYKDDRIGRRMWEIGSYVMRLKSYGVDIYTVKDGCISPDQEDIMGQMMLALRYGNAQKSSSDTGMRVKDTARKLVQKGKFMGGAAPYGYRLVLSGEISKHGRALHHLEILPDQAEMVRHIFRLSLYKEFGSAKIARLCNEQEDQRRLAPGDAWKSGTITSILTNPIYTGHTAYKRRERIQGKYHRARAEDWILSDEANEEIAIIDWETWKSVQEKRAQRRKKYSSPSPGERKEQELKNKELLPLLDVLRCGACGGKMTNGTGYNYWTVGKTGEKRTSRIPAYKCQNACQGVPHGTNSRFRASRIEPLVFSILAEAVGNLLKEENILETVKKIKTRKYEAKQRALLKERQELETLQKKCTVMEEHIPDAMTGTYPVSLKELTELISRNRRQIKEQEERVQKREEELAGTAGEGGARKREKPGHPSWEKIFLEADGAVKRVLVNTLVEQIEMTGAKAVIRFKTGKETLFPKL</sequence>
<dbReference type="PANTHER" id="PTHR30461:SF23">
    <property type="entry name" value="DNA RECOMBINASE-RELATED"/>
    <property type="match status" value="1"/>
</dbReference>
<dbReference type="InterPro" id="IPR036162">
    <property type="entry name" value="Resolvase-like_N_sf"/>
</dbReference>
<evidence type="ECO:0000259" key="3">
    <source>
        <dbReference type="PROSITE" id="PS51737"/>
    </source>
</evidence>
<dbReference type="PROSITE" id="PS51737">
    <property type="entry name" value="RECOMBINASE_DNA_BIND"/>
    <property type="match status" value="1"/>
</dbReference>
<dbReference type="InterPro" id="IPR006119">
    <property type="entry name" value="Resolv_N"/>
</dbReference>
<dbReference type="PROSITE" id="PS51736">
    <property type="entry name" value="RECOMBINASES_3"/>
    <property type="match status" value="1"/>
</dbReference>